<sequence length="66" mass="7246">MWSDKNDSSVSKVVISDAAVPFVARGGRLFPGQVISTDPGIENGEDVLIVDRKERPVRMLKIYTGQ</sequence>
<dbReference type="Pfam" id="PF01472">
    <property type="entry name" value="PUA"/>
    <property type="match status" value="1"/>
</dbReference>
<dbReference type="Gene3D" id="2.30.130.10">
    <property type="entry name" value="PUA domain"/>
    <property type="match status" value="1"/>
</dbReference>
<evidence type="ECO:0000313" key="2">
    <source>
        <dbReference type="EMBL" id="KUG16476.1"/>
    </source>
</evidence>
<dbReference type="InterPro" id="IPR036974">
    <property type="entry name" value="PUA_sf"/>
</dbReference>
<dbReference type="AlphaFoldDB" id="A0A0W8F6K2"/>
<accession>A0A0W8F6K2</accession>
<dbReference type="EMBL" id="LNQE01001496">
    <property type="protein sequence ID" value="KUG16476.1"/>
    <property type="molecule type" value="Genomic_DNA"/>
</dbReference>
<proteinExistence type="predicted"/>
<reference evidence="2" key="1">
    <citation type="journal article" date="2015" name="Proc. Natl. Acad. Sci. U.S.A.">
        <title>Networks of energetic and metabolic interactions define dynamics in microbial communities.</title>
        <authorList>
            <person name="Embree M."/>
            <person name="Liu J.K."/>
            <person name="Al-Bassam M.M."/>
            <person name="Zengler K."/>
        </authorList>
    </citation>
    <scope>NUCLEOTIDE SEQUENCE</scope>
</reference>
<dbReference type="SUPFAM" id="SSF88697">
    <property type="entry name" value="PUA domain-like"/>
    <property type="match status" value="1"/>
</dbReference>
<gene>
    <name evidence="2" type="ORF">ASZ90_013872</name>
</gene>
<protein>
    <recommendedName>
        <fullName evidence="1">PUA domain-containing protein</fullName>
    </recommendedName>
</protein>
<comment type="caution">
    <text evidence="2">The sequence shown here is derived from an EMBL/GenBank/DDBJ whole genome shotgun (WGS) entry which is preliminary data.</text>
</comment>
<evidence type="ECO:0000259" key="1">
    <source>
        <dbReference type="Pfam" id="PF01472"/>
    </source>
</evidence>
<dbReference type="PROSITE" id="PS50890">
    <property type="entry name" value="PUA"/>
    <property type="match status" value="1"/>
</dbReference>
<dbReference type="InterPro" id="IPR002478">
    <property type="entry name" value="PUA"/>
</dbReference>
<dbReference type="GO" id="GO:0003723">
    <property type="term" value="F:RNA binding"/>
    <property type="evidence" value="ECO:0007669"/>
    <property type="project" value="InterPro"/>
</dbReference>
<name>A0A0W8F6K2_9ZZZZ</name>
<feature type="domain" description="PUA" evidence="1">
    <location>
        <begin position="12"/>
        <end position="57"/>
    </location>
</feature>
<dbReference type="InterPro" id="IPR015947">
    <property type="entry name" value="PUA-like_sf"/>
</dbReference>
<organism evidence="2">
    <name type="scientific">hydrocarbon metagenome</name>
    <dbReference type="NCBI Taxonomy" id="938273"/>
    <lineage>
        <taxon>unclassified sequences</taxon>
        <taxon>metagenomes</taxon>
        <taxon>ecological metagenomes</taxon>
    </lineage>
</organism>